<proteinExistence type="predicted"/>
<dbReference type="InterPro" id="IPR021190">
    <property type="entry name" value="Pept_M10A"/>
</dbReference>
<evidence type="ECO:0000313" key="9">
    <source>
        <dbReference type="EMBL" id="MBD9359432.1"/>
    </source>
</evidence>
<evidence type="ECO:0000256" key="1">
    <source>
        <dbReference type="ARBA" id="ARBA00022670"/>
    </source>
</evidence>
<dbReference type="PRINTS" id="PR00138">
    <property type="entry name" value="MATRIXIN"/>
</dbReference>
<keyword evidence="2" id="KW-0479">Metal-binding</keyword>
<keyword evidence="6" id="KW-0812">Transmembrane</keyword>
<gene>
    <name evidence="9" type="ORF">EBB_02485</name>
</gene>
<feature type="signal peptide" evidence="7">
    <location>
        <begin position="1"/>
        <end position="23"/>
    </location>
</feature>
<sequence length="280" mass="28619">MVNRLYRVFAGIGFLLVSNASMAFNTFDDVSGGVLKWGGSNTPGTPGGTITWGFIPAGTPGSAYCGDACPGTAQTMLNIENSPGTGYTPTLLTDLQGAIEAAMDKWASVANISFVGPFADSGLAINNPAAGNPDIRIGVFAFASGGGAVGYAPPPNGGTGSGDIIFDANSFYGFQPGKDGDTFFPGGSSTAPNDFESLLLHELGHALGLAHPATFDSSCPVMEVGGSCFGKINRTLDADDIAGIQYLYGAPAPVPLPAAVWSFGAALFGLSWLNRKRDMA</sequence>
<dbReference type="Pfam" id="PF00413">
    <property type="entry name" value="Peptidase_M10"/>
    <property type="match status" value="1"/>
</dbReference>
<evidence type="ECO:0000313" key="10">
    <source>
        <dbReference type="Proteomes" id="UP000641152"/>
    </source>
</evidence>
<dbReference type="Proteomes" id="UP000641152">
    <property type="component" value="Unassembled WGS sequence"/>
</dbReference>
<dbReference type="InterPro" id="IPR024079">
    <property type="entry name" value="MetalloPept_cat_dom_sf"/>
</dbReference>
<comment type="caution">
    <text evidence="9">The sequence shown here is derived from an EMBL/GenBank/DDBJ whole genome shotgun (WGS) entry which is preliminary data.</text>
</comment>
<dbReference type="RefSeq" id="WP_192392318.1">
    <property type="nucleotide sequence ID" value="NZ_CAJHIU010000001.1"/>
</dbReference>
<evidence type="ECO:0000256" key="7">
    <source>
        <dbReference type="SAM" id="SignalP"/>
    </source>
</evidence>
<reference evidence="9 10" key="1">
    <citation type="submission" date="2020-09" db="EMBL/GenBank/DDBJ databases">
        <title>Methylomonas albis sp. nov. and Methylomonas fluvii sp. nov.: Two cold-adapted methanotrophs from the River Elbe and an amended description of Methylovulum psychrotolerans strain Eb1.</title>
        <authorList>
            <person name="Bussmann I.K."/>
            <person name="Klings K.-W."/>
            <person name="Warnstedt J."/>
            <person name="Hoppert M."/>
            <person name="Saborowski A."/>
            <person name="Horn F."/>
            <person name="Liebner S."/>
        </authorList>
    </citation>
    <scope>NUCLEOTIDE SEQUENCE [LARGE SCALE GENOMIC DNA]</scope>
    <source>
        <strain evidence="9 10">EbB</strain>
    </source>
</reference>
<organism evidence="9 10">
    <name type="scientific">Methylomonas fluvii</name>
    <dbReference type="NCBI Taxonomy" id="1854564"/>
    <lineage>
        <taxon>Bacteria</taxon>
        <taxon>Pseudomonadati</taxon>
        <taxon>Pseudomonadota</taxon>
        <taxon>Gammaproteobacteria</taxon>
        <taxon>Methylococcales</taxon>
        <taxon>Methylococcaceae</taxon>
        <taxon>Methylomonas</taxon>
    </lineage>
</organism>
<dbReference type="InterPro" id="IPR006026">
    <property type="entry name" value="Peptidase_Metallo"/>
</dbReference>
<dbReference type="PANTHER" id="PTHR10201">
    <property type="entry name" value="MATRIX METALLOPROTEINASE"/>
    <property type="match status" value="1"/>
</dbReference>
<dbReference type="PANTHER" id="PTHR10201:SF323">
    <property type="entry name" value="MATRIX METALLOPROTEINASE-21"/>
    <property type="match status" value="1"/>
</dbReference>
<keyword evidence="4" id="KW-0862">Zinc</keyword>
<evidence type="ECO:0000256" key="3">
    <source>
        <dbReference type="ARBA" id="ARBA00022801"/>
    </source>
</evidence>
<evidence type="ECO:0000256" key="4">
    <source>
        <dbReference type="ARBA" id="ARBA00022833"/>
    </source>
</evidence>
<keyword evidence="3" id="KW-0378">Hydrolase</keyword>
<accession>A0ABR9D8J7</accession>
<dbReference type="GO" id="GO:0008237">
    <property type="term" value="F:metallopeptidase activity"/>
    <property type="evidence" value="ECO:0007669"/>
    <property type="project" value="UniProtKB-KW"/>
</dbReference>
<dbReference type="EMBL" id="JACXST010000001">
    <property type="protein sequence ID" value="MBD9359432.1"/>
    <property type="molecule type" value="Genomic_DNA"/>
</dbReference>
<evidence type="ECO:0000256" key="5">
    <source>
        <dbReference type="ARBA" id="ARBA00023049"/>
    </source>
</evidence>
<feature type="transmembrane region" description="Helical" evidence="6">
    <location>
        <begin position="254"/>
        <end position="273"/>
    </location>
</feature>
<dbReference type="InterPro" id="IPR001818">
    <property type="entry name" value="Pept_M10_metallopeptidase"/>
</dbReference>
<name>A0ABR9D8J7_9GAMM</name>
<feature type="domain" description="Peptidase metallopeptidase" evidence="8">
    <location>
        <begin position="75"/>
        <end position="250"/>
    </location>
</feature>
<keyword evidence="6" id="KW-0472">Membrane</keyword>
<evidence type="ECO:0000256" key="6">
    <source>
        <dbReference type="SAM" id="Phobius"/>
    </source>
</evidence>
<dbReference type="SMART" id="SM00235">
    <property type="entry name" value="ZnMc"/>
    <property type="match status" value="1"/>
</dbReference>
<keyword evidence="5 9" id="KW-0482">Metalloprotease</keyword>
<dbReference type="Gene3D" id="3.40.390.10">
    <property type="entry name" value="Collagenase (Catalytic Domain)"/>
    <property type="match status" value="1"/>
</dbReference>
<feature type="chain" id="PRO_5046304942" evidence="7">
    <location>
        <begin position="24"/>
        <end position="280"/>
    </location>
</feature>
<protein>
    <submittedName>
        <fullName evidence="9">Matrixin family metalloprotease</fullName>
    </submittedName>
</protein>
<keyword evidence="6" id="KW-1133">Transmembrane helix</keyword>
<evidence type="ECO:0000256" key="2">
    <source>
        <dbReference type="ARBA" id="ARBA00022723"/>
    </source>
</evidence>
<keyword evidence="10" id="KW-1185">Reference proteome</keyword>
<dbReference type="SUPFAM" id="SSF55486">
    <property type="entry name" value="Metalloproteases ('zincins'), catalytic domain"/>
    <property type="match status" value="1"/>
</dbReference>
<keyword evidence="1" id="KW-0645">Protease</keyword>
<keyword evidence="7" id="KW-0732">Signal</keyword>
<evidence type="ECO:0000259" key="8">
    <source>
        <dbReference type="SMART" id="SM00235"/>
    </source>
</evidence>